<sequence>MALRRLSRKLGSLLALVKLVNLPSQFATAESNKKPHFGKFTKEGKDFMTIMPPKECAKYAPDMS</sequence>
<organism evidence="2 3">
    <name type="scientific">Brevibacillus reuszeri</name>
    <dbReference type="NCBI Taxonomy" id="54915"/>
    <lineage>
        <taxon>Bacteria</taxon>
        <taxon>Bacillati</taxon>
        <taxon>Bacillota</taxon>
        <taxon>Bacilli</taxon>
        <taxon>Bacillales</taxon>
        <taxon>Paenibacillaceae</taxon>
        <taxon>Brevibacillus</taxon>
    </lineage>
</organism>
<name>A0ABQ0TW94_9BACL</name>
<dbReference type="EMBL" id="BJON01000025">
    <property type="protein sequence ID" value="GED72101.1"/>
    <property type="molecule type" value="Genomic_DNA"/>
</dbReference>
<keyword evidence="3" id="KW-1185">Reference proteome</keyword>
<gene>
    <name evidence="2" type="ORF">BRE01_58030</name>
</gene>
<comment type="caution">
    <text evidence="2">The sequence shown here is derived from an EMBL/GenBank/DDBJ whole genome shotgun (WGS) entry which is preliminary data.</text>
</comment>
<evidence type="ECO:0000256" key="1">
    <source>
        <dbReference type="SAM" id="SignalP"/>
    </source>
</evidence>
<evidence type="ECO:0000313" key="3">
    <source>
        <dbReference type="Proteomes" id="UP000319578"/>
    </source>
</evidence>
<protein>
    <submittedName>
        <fullName evidence="2">Uncharacterized protein</fullName>
    </submittedName>
</protein>
<reference evidence="2 3" key="1">
    <citation type="submission" date="2019-06" db="EMBL/GenBank/DDBJ databases">
        <title>Whole genome shotgun sequence of Brevibacillus reuszeri NBRC 15719.</title>
        <authorList>
            <person name="Hosoyama A."/>
            <person name="Uohara A."/>
            <person name="Ohji S."/>
            <person name="Ichikawa N."/>
        </authorList>
    </citation>
    <scope>NUCLEOTIDE SEQUENCE [LARGE SCALE GENOMIC DNA]</scope>
    <source>
        <strain evidence="2 3">NBRC 15719</strain>
    </source>
</reference>
<feature type="signal peptide" evidence="1">
    <location>
        <begin position="1"/>
        <end position="29"/>
    </location>
</feature>
<accession>A0ABQ0TW94</accession>
<feature type="chain" id="PRO_5046848794" evidence="1">
    <location>
        <begin position="30"/>
        <end position="64"/>
    </location>
</feature>
<dbReference type="Proteomes" id="UP000319578">
    <property type="component" value="Unassembled WGS sequence"/>
</dbReference>
<evidence type="ECO:0000313" key="2">
    <source>
        <dbReference type="EMBL" id="GED72101.1"/>
    </source>
</evidence>
<keyword evidence="1" id="KW-0732">Signal</keyword>
<proteinExistence type="predicted"/>